<dbReference type="SUPFAM" id="SSF56112">
    <property type="entry name" value="Protein kinase-like (PK-like)"/>
    <property type="match status" value="1"/>
</dbReference>
<dbReference type="STRING" id="39966.A0A369J4X9"/>
<dbReference type="Proteomes" id="UP000076154">
    <property type="component" value="Unassembled WGS sequence"/>
</dbReference>
<dbReference type="InterPro" id="IPR011009">
    <property type="entry name" value="Kinase-like_dom_sf"/>
</dbReference>
<sequence length="336" mass="38229">MAQLLVAGSLFHDWSPEPFIMQRVDPTFLKTIPYPTSISDSDSDEEFTEDNVPPNHLGYGSSFVTSGSIHGLVECTVDKAPCSHAGHWTMKNPSDIYRGRYILFRALLQRPEFHDPVDAVLKFSHQGKNVDSLLHEANIYENHVKDLQGDVIPRCFGVFQATIAENLITCLITEYCGSPIEGSNICSWGPEDFFWEVIRKLDRLHKHGFAHGDFKESNVVNNNGVPFIIDLEHAKPHICKRALLIKKSSIQPTNAADLNCEELYYFIIDLPLWGTSLMYIGRLLLPAHELKTPEDILDYMDMDYDEAQRYIDMIQSAFIPHPLPPFTEHPENDDEI</sequence>
<protein>
    <recommendedName>
        <fullName evidence="3">Protein kinase domain-containing protein</fullName>
    </recommendedName>
</protein>
<evidence type="ECO:0008006" key="3">
    <source>
        <dbReference type="Google" id="ProtNLM"/>
    </source>
</evidence>
<name>A0A369J4X9_HYPMA</name>
<reference evidence="1" key="1">
    <citation type="submission" date="2018-04" db="EMBL/GenBank/DDBJ databases">
        <title>Whole genome sequencing of Hypsizygus marmoreus.</title>
        <authorList>
            <person name="Choi I.-G."/>
            <person name="Min B."/>
            <person name="Kim J.-G."/>
            <person name="Kim S."/>
            <person name="Oh Y.-L."/>
            <person name="Kong W.-S."/>
            <person name="Park H."/>
            <person name="Jeong J."/>
            <person name="Song E.-S."/>
        </authorList>
    </citation>
    <scope>NUCLEOTIDE SEQUENCE [LARGE SCALE GENOMIC DNA]</scope>
    <source>
        <strain evidence="1">51987-8</strain>
    </source>
</reference>
<accession>A0A369J4X9</accession>
<organism evidence="1 2">
    <name type="scientific">Hypsizygus marmoreus</name>
    <name type="common">White beech mushroom</name>
    <name type="synonym">Agaricus marmoreus</name>
    <dbReference type="NCBI Taxonomy" id="39966"/>
    <lineage>
        <taxon>Eukaryota</taxon>
        <taxon>Fungi</taxon>
        <taxon>Dikarya</taxon>
        <taxon>Basidiomycota</taxon>
        <taxon>Agaricomycotina</taxon>
        <taxon>Agaricomycetes</taxon>
        <taxon>Agaricomycetidae</taxon>
        <taxon>Agaricales</taxon>
        <taxon>Tricholomatineae</taxon>
        <taxon>Lyophyllaceae</taxon>
        <taxon>Hypsizygus</taxon>
    </lineage>
</organism>
<evidence type="ECO:0000313" key="1">
    <source>
        <dbReference type="EMBL" id="RDB17089.1"/>
    </source>
</evidence>
<dbReference type="InParanoid" id="A0A369J4X9"/>
<gene>
    <name evidence="1" type="ORF">Hypma_001929</name>
</gene>
<dbReference type="Gene3D" id="1.10.510.10">
    <property type="entry name" value="Transferase(Phosphotransferase) domain 1"/>
    <property type="match status" value="1"/>
</dbReference>
<evidence type="ECO:0000313" key="2">
    <source>
        <dbReference type="Proteomes" id="UP000076154"/>
    </source>
</evidence>
<dbReference type="OrthoDB" id="3182995at2759"/>
<keyword evidence="2" id="KW-1185">Reference proteome</keyword>
<proteinExistence type="predicted"/>
<dbReference type="EMBL" id="LUEZ02000113">
    <property type="protein sequence ID" value="RDB17089.1"/>
    <property type="molecule type" value="Genomic_DNA"/>
</dbReference>
<dbReference type="AlphaFoldDB" id="A0A369J4X9"/>
<comment type="caution">
    <text evidence="1">The sequence shown here is derived from an EMBL/GenBank/DDBJ whole genome shotgun (WGS) entry which is preliminary data.</text>
</comment>